<feature type="domain" description="J" evidence="1">
    <location>
        <begin position="5"/>
        <end position="68"/>
    </location>
</feature>
<dbReference type="PROSITE" id="PS50076">
    <property type="entry name" value="DNAJ_2"/>
    <property type="match status" value="1"/>
</dbReference>
<name>J9DAD6_EDHAE</name>
<dbReference type="EMBL" id="AFBI03000018">
    <property type="protein sequence ID" value="EJW04469.1"/>
    <property type="molecule type" value="Genomic_DNA"/>
</dbReference>
<dbReference type="InParanoid" id="J9DAD6"/>
<organism evidence="2 3">
    <name type="scientific">Edhazardia aedis (strain USNM 41457)</name>
    <name type="common">Microsporidian parasite</name>
    <dbReference type="NCBI Taxonomy" id="1003232"/>
    <lineage>
        <taxon>Eukaryota</taxon>
        <taxon>Fungi</taxon>
        <taxon>Fungi incertae sedis</taxon>
        <taxon>Microsporidia</taxon>
        <taxon>Edhazardia</taxon>
    </lineage>
</organism>
<reference evidence="3" key="2">
    <citation type="submission" date="2015-07" db="EMBL/GenBank/DDBJ databases">
        <title>Contrasting host-pathogen interactions and genome evolution in two generalist and specialist microsporidian pathogens of mosquitoes.</title>
        <authorList>
            <consortium name="The Broad Institute Genomics Platform"/>
            <consortium name="The Broad Institute Genome Sequencing Center for Infectious Disease"/>
            <person name="Cuomo C.A."/>
            <person name="Sanscrainte N.D."/>
            <person name="Goldberg J.M."/>
            <person name="Heiman D."/>
            <person name="Young S."/>
            <person name="Zeng Q."/>
            <person name="Becnel J.J."/>
            <person name="Birren B.W."/>
        </authorList>
    </citation>
    <scope>NUCLEOTIDE SEQUENCE [LARGE SCALE GENOMIC DNA]</scope>
    <source>
        <strain evidence="3">USNM 41457</strain>
    </source>
</reference>
<protein>
    <recommendedName>
        <fullName evidence="1">J domain-containing protein</fullName>
    </recommendedName>
</protein>
<reference evidence="2 3" key="1">
    <citation type="submission" date="2011-08" db="EMBL/GenBank/DDBJ databases">
        <authorList>
            <person name="Liu Z.J."/>
            <person name="Shi F.L."/>
            <person name="Lu J.Q."/>
            <person name="Li M."/>
            <person name="Wang Z.L."/>
        </authorList>
    </citation>
    <scope>NUCLEOTIDE SEQUENCE [LARGE SCALE GENOMIC DNA]</scope>
    <source>
        <strain evidence="2 3">USNM 41457</strain>
    </source>
</reference>
<dbReference type="Proteomes" id="UP000003163">
    <property type="component" value="Unassembled WGS sequence"/>
</dbReference>
<dbReference type="InterPro" id="IPR036869">
    <property type="entry name" value="J_dom_sf"/>
</dbReference>
<dbReference type="CDD" id="cd06257">
    <property type="entry name" value="DnaJ"/>
    <property type="match status" value="1"/>
</dbReference>
<dbReference type="Gene3D" id="1.10.287.110">
    <property type="entry name" value="DnaJ domain"/>
    <property type="match status" value="1"/>
</dbReference>
<keyword evidence="3" id="KW-1185">Reference proteome</keyword>
<proteinExistence type="predicted"/>
<evidence type="ECO:0000259" key="1">
    <source>
        <dbReference type="PROSITE" id="PS50076"/>
    </source>
</evidence>
<dbReference type="SMART" id="SM00271">
    <property type="entry name" value="DnaJ"/>
    <property type="match status" value="1"/>
</dbReference>
<gene>
    <name evidence="2" type="ORF">EDEG_01339</name>
</gene>
<accession>J9DAD6</accession>
<dbReference type="InterPro" id="IPR001623">
    <property type="entry name" value="DnaJ_domain"/>
</dbReference>
<dbReference type="VEuPathDB" id="MicrosporidiaDB:EDEG_01339"/>
<dbReference type="HOGENOM" id="CLU_1669366_0_0_1"/>
<dbReference type="Pfam" id="PF00226">
    <property type="entry name" value="DnaJ"/>
    <property type="match status" value="1"/>
</dbReference>
<dbReference type="AlphaFoldDB" id="J9DAD6"/>
<dbReference type="OrthoDB" id="550424at2759"/>
<dbReference type="SUPFAM" id="SSF46565">
    <property type="entry name" value="Chaperone J-domain"/>
    <property type="match status" value="1"/>
</dbReference>
<evidence type="ECO:0000313" key="3">
    <source>
        <dbReference type="Proteomes" id="UP000003163"/>
    </source>
</evidence>
<comment type="caution">
    <text evidence="2">The sequence shown here is derived from an EMBL/GenBank/DDBJ whole genome shotgun (WGS) entry which is preliminary data.</text>
</comment>
<sequence length="158" mass="18669">MQERTVNDYIELLKDSADKSKIRKKYIQLALKLHPDQSKKDGSEFIKLHEAYNLLKSGYFQKNSDYLDREPLRIIQKSSLNIEEDVQCSCGSIYNLKEYLLKNNAYCDIKMANMNNNKKKTFNTNKNSDKNTKDKFKNVNNEFLLIYCDFCSHYIKLI</sequence>
<evidence type="ECO:0000313" key="2">
    <source>
        <dbReference type="EMBL" id="EJW04469.1"/>
    </source>
</evidence>